<comment type="caution">
    <text evidence="4">The sequence shown here is derived from an EMBL/GenBank/DDBJ whole genome shotgun (WGS) entry which is preliminary data.</text>
</comment>
<feature type="domain" description="Glycosyl transferase family 4" evidence="3">
    <location>
        <begin position="24"/>
        <end position="191"/>
    </location>
</feature>
<dbReference type="PANTHER" id="PTHR46401">
    <property type="entry name" value="GLYCOSYLTRANSFERASE WBBK-RELATED"/>
    <property type="match status" value="1"/>
</dbReference>
<dbReference type="Pfam" id="PF00534">
    <property type="entry name" value="Glycos_transf_1"/>
    <property type="match status" value="1"/>
</dbReference>
<dbReference type="EMBL" id="JAYWLC010000002">
    <property type="protein sequence ID" value="MER5170841.1"/>
    <property type="molecule type" value="Genomic_DNA"/>
</dbReference>
<dbReference type="Proteomes" id="UP001438953">
    <property type="component" value="Unassembled WGS sequence"/>
</dbReference>
<organism evidence="4 5">
    <name type="scientific">Thioclava kandeliae</name>
    <dbReference type="NCBI Taxonomy" id="3070818"/>
    <lineage>
        <taxon>Bacteria</taxon>
        <taxon>Pseudomonadati</taxon>
        <taxon>Pseudomonadota</taxon>
        <taxon>Alphaproteobacteria</taxon>
        <taxon>Rhodobacterales</taxon>
        <taxon>Paracoccaceae</taxon>
        <taxon>Thioclava</taxon>
    </lineage>
</organism>
<protein>
    <submittedName>
        <fullName evidence="4">Glycosyltransferase</fullName>
        <ecNumber evidence="4">2.4.-.-</ecNumber>
    </submittedName>
</protein>
<sequence>MKILFVHQNFPGQFPHLAPALQARGHEVTALTAEKNNRPSPVRVVKYREPQEITLSSRLTRMYAQVSERGLRAARAARQMRRDHGYVPDVIFGHPGWGETLYLREIWPEARLLVYGELMYRTTGLDTDFDPEFARDGFDSRISTVARSAHLIQTIAQADAALCPTQFQADTFQPEFRSKITVCHDGVDTDRLCPDPYAVFEIPEKGVSFRPGDEVITFVNRSLEPYRGYHSFMRALPDVLAARPQAHVLIVGEEGQSYGAAPTDGISWKERYLNEVRDRLDLARVHFLGRIPYDRYIKMLQVSRVHAYLTYPFVLSWSLMESMSVGCHVIGSDTAPVREMIRHGETGHLVDFFDIKGWSARLTEALSSSERFIPQRVAARRAMVERYDLKRYCLPRLVEFVETAGQGPDRALPAS</sequence>
<dbReference type="InterPro" id="IPR001296">
    <property type="entry name" value="Glyco_trans_1"/>
</dbReference>
<feature type="domain" description="Glycosyl transferase family 1" evidence="2">
    <location>
        <begin position="210"/>
        <end position="370"/>
    </location>
</feature>
<dbReference type="GO" id="GO:0016757">
    <property type="term" value="F:glycosyltransferase activity"/>
    <property type="evidence" value="ECO:0007669"/>
    <property type="project" value="UniProtKB-KW"/>
</dbReference>
<dbReference type="Gene3D" id="3.40.50.2000">
    <property type="entry name" value="Glycogen Phosphorylase B"/>
    <property type="match status" value="2"/>
</dbReference>
<proteinExistence type="predicted"/>
<keyword evidence="5" id="KW-1185">Reference proteome</keyword>
<keyword evidence="1 4" id="KW-0808">Transferase</keyword>
<reference evidence="4 5" key="2">
    <citation type="submission" date="2024-06" db="EMBL/GenBank/DDBJ databases">
        <title>Thioclava kandeliae sp. nov. from a rhizosphere soil sample of Kandelia candel in a mangrove.</title>
        <authorList>
            <person name="Mu T."/>
        </authorList>
    </citation>
    <scope>NUCLEOTIDE SEQUENCE [LARGE SCALE GENOMIC DNA]</scope>
    <source>
        <strain evidence="4 5">CPCC 100088</strain>
    </source>
</reference>
<dbReference type="InterPro" id="IPR022623">
    <property type="entry name" value="Glyco_trans_4"/>
</dbReference>
<dbReference type="SUPFAM" id="SSF53756">
    <property type="entry name" value="UDP-Glycosyltransferase/glycogen phosphorylase"/>
    <property type="match status" value="1"/>
</dbReference>
<reference evidence="4 5" key="1">
    <citation type="submission" date="2024-01" db="EMBL/GenBank/DDBJ databases">
        <authorList>
            <person name="Deng Y."/>
            <person name="Su J."/>
        </authorList>
    </citation>
    <scope>NUCLEOTIDE SEQUENCE [LARGE SCALE GENOMIC DNA]</scope>
    <source>
        <strain evidence="4 5">CPCC 100088</strain>
    </source>
</reference>
<evidence type="ECO:0000259" key="3">
    <source>
        <dbReference type="Pfam" id="PF12000"/>
    </source>
</evidence>
<evidence type="ECO:0000256" key="1">
    <source>
        <dbReference type="ARBA" id="ARBA00022679"/>
    </source>
</evidence>
<evidence type="ECO:0000313" key="4">
    <source>
        <dbReference type="EMBL" id="MER5170841.1"/>
    </source>
</evidence>
<dbReference type="PANTHER" id="PTHR46401:SF2">
    <property type="entry name" value="GLYCOSYLTRANSFERASE WBBK-RELATED"/>
    <property type="match status" value="1"/>
</dbReference>
<dbReference type="EC" id="2.4.-.-" evidence="4"/>
<name>A0ABV1SDZ6_9RHOB</name>
<accession>A0ABV1SDZ6</accession>
<gene>
    <name evidence="4" type="ORF">VSX56_03550</name>
</gene>
<dbReference type="Pfam" id="PF12000">
    <property type="entry name" value="Glyco_trans_4_3"/>
    <property type="match status" value="1"/>
</dbReference>
<evidence type="ECO:0000259" key="2">
    <source>
        <dbReference type="Pfam" id="PF00534"/>
    </source>
</evidence>
<evidence type="ECO:0000313" key="5">
    <source>
        <dbReference type="Proteomes" id="UP001438953"/>
    </source>
</evidence>
<dbReference type="RefSeq" id="WP_350934894.1">
    <property type="nucleotide sequence ID" value="NZ_JAYWLC010000002.1"/>
</dbReference>
<keyword evidence="4" id="KW-0328">Glycosyltransferase</keyword>